<dbReference type="EMBL" id="KI660348">
    <property type="protein sequence ID" value="ETN74598.1"/>
    <property type="molecule type" value="Genomic_DNA"/>
</dbReference>
<proteinExistence type="predicted"/>
<dbReference type="STRING" id="51031.W2SYH5"/>
<dbReference type="Proteomes" id="UP000053676">
    <property type="component" value="Unassembled WGS sequence"/>
</dbReference>
<sequence>MRYHSLRKRSGLRQSGAPDRRGPILLDLIDYTTFKTEIAWKQAEVEKLGKEVAKYDKVRGRYSELKDKLERASARLEALKESFKDGPLQQLSEEIKVLEKDLPECDALLREMTKQAKELNDRINAYEERKRNEQAFIEKAKKTAQKESDAAEKRLELAKRDFEKLSDSLTSTRGTLATMKEQIAKEEEVLSNSKKLVEEFNDMIATIEERRKVAEASSKKAAFVCFTDDLFETCGLNQEKNRVGLLFTAFVLHFAEALLYGESPSGVLNEGHKAAIVALKKFEKELKEYDKDIKMHQDKVDATNKKIVKLKSQQSSMEADIQKFKEDAVAYKKLAHQKIKAHPWINDDKSHFGRKNTEYDFSGYTQEKASKEIADMKARKSELGRNLNTRAMSVLSQVEEQVMGLQQKKNQIALDKKKLLDTIAMLDEKKTREIHKAYEQVNKDFGNIFSTLLPGASAKVEPPPGKTVEQGLEVKVAFNGKWKDSLQELSGVYYRVTQRRYVQSCKCTLSYQVLRWDLSSDTYNEQVIVKSWNSIPELLLANIFEYKDVC</sequence>
<evidence type="ECO:0000313" key="3">
    <source>
        <dbReference type="Proteomes" id="UP000053676"/>
    </source>
</evidence>
<organism evidence="2 3">
    <name type="scientific">Necator americanus</name>
    <name type="common">Human hookworm</name>
    <dbReference type="NCBI Taxonomy" id="51031"/>
    <lineage>
        <taxon>Eukaryota</taxon>
        <taxon>Metazoa</taxon>
        <taxon>Ecdysozoa</taxon>
        <taxon>Nematoda</taxon>
        <taxon>Chromadorea</taxon>
        <taxon>Rhabditida</taxon>
        <taxon>Rhabditina</taxon>
        <taxon>Rhabditomorpha</taxon>
        <taxon>Strongyloidea</taxon>
        <taxon>Ancylostomatidae</taxon>
        <taxon>Bunostominae</taxon>
        <taxon>Necator</taxon>
    </lineage>
</organism>
<feature type="coiled-coil region" evidence="1">
    <location>
        <begin position="272"/>
        <end position="327"/>
    </location>
</feature>
<dbReference type="PANTHER" id="PTHR43977">
    <property type="entry name" value="STRUCTURAL MAINTENANCE OF CHROMOSOMES PROTEIN 3"/>
    <property type="match status" value="1"/>
</dbReference>
<feature type="coiled-coil region" evidence="1">
    <location>
        <begin position="55"/>
        <end position="217"/>
    </location>
</feature>
<dbReference type="SUPFAM" id="SSF57997">
    <property type="entry name" value="Tropomyosin"/>
    <property type="match status" value="1"/>
</dbReference>
<evidence type="ECO:0000256" key="1">
    <source>
        <dbReference type="SAM" id="Coils"/>
    </source>
</evidence>
<dbReference type="OrthoDB" id="10255539at2759"/>
<keyword evidence="1" id="KW-0175">Coiled coil</keyword>
<dbReference type="AlphaFoldDB" id="W2SYH5"/>
<accession>W2SYH5</accession>
<keyword evidence="3" id="KW-1185">Reference proteome</keyword>
<feature type="coiled-coil region" evidence="1">
    <location>
        <begin position="366"/>
        <end position="415"/>
    </location>
</feature>
<protein>
    <submittedName>
        <fullName evidence="2">Uncharacterized protein</fullName>
    </submittedName>
</protein>
<dbReference type="InterPro" id="IPR027417">
    <property type="entry name" value="P-loop_NTPase"/>
</dbReference>
<gene>
    <name evidence="2" type="ORF">NECAME_12867</name>
</gene>
<dbReference type="Gene3D" id="3.40.50.300">
    <property type="entry name" value="P-loop containing nucleotide triphosphate hydrolases"/>
    <property type="match status" value="1"/>
</dbReference>
<reference evidence="3" key="1">
    <citation type="journal article" date="2014" name="Nat. Genet.">
        <title>Genome of the human hookworm Necator americanus.</title>
        <authorList>
            <person name="Tang Y.T."/>
            <person name="Gao X."/>
            <person name="Rosa B.A."/>
            <person name="Abubucker S."/>
            <person name="Hallsworth-Pepin K."/>
            <person name="Martin J."/>
            <person name="Tyagi R."/>
            <person name="Heizer E."/>
            <person name="Zhang X."/>
            <person name="Bhonagiri-Palsikar V."/>
            <person name="Minx P."/>
            <person name="Warren W.C."/>
            <person name="Wang Q."/>
            <person name="Zhan B."/>
            <person name="Hotez P.J."/>
            <person name="Sternberg P.W."/>
            <person name="Dougall A."/>
            <person name="Gaze S.T."/>
            <person name="Mulvenna J."/>
            <person name="Sotillo J."/>
            <person name="Ranganathan S."/>
            <person name="Rabelo E.M."/>
            <person name="Wilson R.K."/>
            <person name="Felgner P.L."/>
            <person name="Bethony J."/>
            <person name="Hawdon J.M."/>
            <person name="Gasser R.B."/>
            <person name="Loukas A."/>
            <person name="Mitreva M."/>
        </authorList>
    </citation>
    <scope>NUCLEOTIDE SEQUENCE [LARGE SCALE GENOMIC DNA]</scope>
</reference>
<evidence type="ECO:0000313" key="2">
    <source>
        <dbReference type="EMBL" id="ETN74598.1"/>
    </source>
</evidence>
<name>W2SYH5_NECAM</name>
<dbReference type="KEGG" id="nai:NECAME_12867"/>